<dbReference type="EMBL" id="CP036425">
    <property type="protein sequence ID" value="QDU32377.1"/>
    <property type="molecule type" value="Genomic_DNA"/>
</dbReference>
<dbReference type="GO" id="GO:0006352">
    <property type="term" value="P:DNA-templated transcription initiation"/>
    <property type="evidence" value="ECO:0007669"/>
    <property type="project" value="InterPro"/>
</dbReference>
<evidence type="ECO:0000256" key="5">
    <source>
        <dbReference type="ARBA" id="ARBA00023163"/>
    </source>
</evidence>
<organism evidence="8 9">
    <name type="scientific">Poriferisphaera corsica</name>
    <dbReference type="NCBI Taxonomy" id="2528020"/>
    <lineage>
        <taxon>Bacteria</taxon>
        <taxon>Pseudomonadati</taxon>
        <taxon>Planctomycetota</taxon>
        <taxon>Phycisphaerae</taxon>
        <taxon>Phycisphaerales</taxon>
        <taxon>Phycisphaeraceae</taxon>
        <taxon>Poriferisphaera</taxon>
    </lineage>
</organism>
<evidence type="ECO:0000256" key="4">
    <source>
        <dbReference type="ARBA" id="ARBA00023125"/>
    </source>
</evidence>
<dbReference type="NCBIfam" id="TIGR02937">
    <property type="entry name" value="sigma70-ECF"/>
    <property type="match status" value="1"/>
</dbReference>
<dbReference type="PANTHER" id="PTHR43133:SF8">
    <property type="entry name" value="RNA POLYMERASE SIGMA FACTOR HI_1459-RELATED"/>
    <property type="match status" value="1"/>
</dbReference>
<dbReference type="InterPro" id="IPR007627">
    <property type="entry name" value="RNA_pol_sigma70_r2"/>
</dbReference>
<keyword evidence="6" id="KW-1133">Transmembrane helix</keyword>
<dbReference type="InterPro" id="IPR036388">
    <property type="entry name" value="WH-like_DNA-bd_sf"/>
</dbReference>
<dbReference type="Gene3D" id="1.10.1740.10">
    <property type="match status" value="1"/>
</dbReference>
<accession>A0A517YQ85</accession>
<dbReference type="Gene3D" id="1.10.10.10">
    <property type="entry name" value="Winged helix-like DNA-binding domain superfamily/Winged helix DNA-binding domain"/>
    <property type="match status" value="1"/>
</dbReference>
<evidence type="ECO:0000259" key="7">
    <source>
        <dbReference type="Pfam" id="PF04542"/>
    </source>
</evidence>
<proteinExistence type="inferred from homology"/>
<evidence type="ECO:0000313" key="8">
    <source>
        <dbReference type="EMBL" id="QDU32377.1"/>
    </source>
</evidence>
<feature type="transmembrane region" description="Helical" evidence="6">
    <location>
        <begin position="236"/>
        <end position="260"/>
    </location>
</feature>
<keyword evidence="6" id="KW-0472">Membrane</keyword>
<gene>
    <name evidence="8" type="primary">sigW_2</name>
    <name evidence="8" type="ORF">KS4_04090</name>
</gene>
<dbReference type="PANTHER" id="PTHR43133">
    <property type="entry name" value="RNA POLYMERASE ECF-TYPE SIGMA FACTO"/>
    <property type="match status" value="1"/>
</dbReference>
<dbReference type="InterPro" id="IPR013324">
    <property type="entry name" value="RNA_pol_sigma_r3/r4-like"/>
</dbReference>
<keyword evidence="4" id="KW-0238">DNA-binding</keyword>
<keyword evidence="6" id="KW-0812">Transmembrane</keyword>
<reference evidence="8 9" key="1">
    <citation type="submission" date="2019-02" db="EMBL/GenBank/DDBJ databases">
        <title>Deep-cultivation of Planctomycetes and their phenomic and genomic characterization uncovers novel biology.</title>
        <authorList>
            <person name="Wiegand S."/>
            <person name="Jogler M."/>
            <person name="Boedeker C."/>
            <person name="Pinto D."/>
            <person name="Vollmers J."/>
            <person name="Rivas-Marin E."/>
            <person name="Kohn T."/>
            <person name="Peeters S.H."/>
            <person name="Heuer A."/>
            <person name="Rast P."/>
            <person name="Oberbeckmann S."/>
            <person name="Bunk B."/>
            <person name="Jeske O."/>
            <person name="Meyerdierks A."/>
            <person name="Storesund J.E."/>
            <person name="Kallscheuer N."/>
            <person name="Luecker S."/>
            <person name="Lage O.M."/>
            <person name="Pohl T."/>
            <person name="Merkel B.J."/>
            <person name="Hornburger P."/>
            <person name="Mueller R.-W."/>
            <person name="Bruemmer F."/>
            <person name="Labrenz M."/>
            <person name="Spormann A.M."/>
            <person name="Op den Camp H."/>
            <person name="Overmann J."/>
            <person name="Amann R."/>
            <person name="Jetten M.S.M."/>
            <person name="Mascher T."/>
            <person name="Medema M.H."/>
            <person name="Devos D.P."/>
            <person name="Kaster A.-K."/>
            <person name="Ovreas L."/>
            <person name="Rohde M."/>
            <person name="Galperin M.Y."/>
            <person name="Jogler C."/>
        </authorList>
    </citation>
    <scope>NUCLEOTIDE SEQUENCE [LARGE SCALE GENOMIC DNA]</scope>
    <source>
        <strain evidence="8 9">KS4</strain>
    </source>
</reference>
<protein>
    <submittedName>
        <fullName evidence="8">ECF RNA polymerase sigma factor SigW</fullName>
    </submittedName>
</protein>
<dbReference type="InterPro" id="IPR014284">
    <property type="entry name" value="RNA_pol_sigma-70_dom"/>
</dbReference>
<dbReference type="RefSeq" id="WP_200761470.1">
    <property type="nucleotide sequence ID" value="NZ_CP036425.1"/>
</dbReference>
<evidence type="ECO:0000313" key="9">
    <source>
        <dbReference type="Proteomes" id="UP000317369"/>
    </source>
</evidence>
<keyword evidence="3" id="KW-0731">Sigma factor</keyword>
<dbReference type="AlphaFoldDB" id="A0A517YQ85"/>
<evidence type="ECO:0000256" key="1">
    <source>
        <dbReference type="ARBA" id="ARBA00010641"/>
    </source>
</evidence>
<keyword evidence="9" id="KW-1185">Reference proteome</keyword>
<dbReference type="GO" id="GO:0016987">
    <property type="term" value="F:sigma factor activity"/>
    <property type="evidence" value="ECO:0007669"/>
    <property type="project" value="UniProtKB-KW"/>
</dbReference>
<dbReference type="SUPFAM" id="SSF88659">
    <property type="entry name" value="Sigma3 and sigma4 domains of RNA polymerase sigma factors"/>
    <property type="match status" value="1"/>
</dbReference>
<dbReference type="InterPro" id="IPR013325">
    <property type="entry name" value="RNA_pol_sigma_r2"/>
</dbReference>
<dbReference type="KEGG" id="pcor:KS4_04090"/>
<dbReference type="Proteomes" id="UP000317369">
    <property type="component" value="Chromosome"/>
</dbReference>
<name>A0A517YQ85_9BACT</name>
<feature type="domain" description="RNA polymerase sigma-70 region 2" evidence="7">
    <location>
        <begin position="31"/>
        <end position="94"/>
    </location>
</feature>
<evidence type="ECO:0000256" key="6">
    <source>
        <dbReference type="SAM" id="Phobius"/>
    </source>
</evidence>
<comment type="similarity">
    <text evidence="1">Belongs to the sigma-70 factor family. ECF subfamily.</text>
</comment>
<dbReference type="GO" id="GO:0003677">
    <property type="term" value="F:DNA binding"/>
    <property type="evidence" value="ECO:0007669"/>
    <property type="project" value="UniProtKB-KW"/>
</dbReference>
<sequence>MTSTQADNTADLELLALYREKGDAQAFDAIMRRYSALVYNTCSRVLTDRSLAEDATQETFYRLMRKPEQVSRCLPAWLHRAATHLCLDMLRSNTARRSREQAYQAELERKRNLTPAEWADVFPQLDQTIADMPEEMRIILIDHFLMGKSQRELSETHHLSPATMSRRMKHAIEELRKKLQSRGIVMSISPLLILLTQYEAQAVPLTLATQLGKLSLFSSTTSSAATASVAAATSGIWVKTSLTVVGGFVIGLAAIGLIGIGNKEPNIKATTVISDDNYQTPQIMLTKQPDDTTTSALESTSSKSLHNRYMDMTASNTDTIYLAIHNPSINLASDIICYIQAPKPGDEMISITYADSHTQTLSTEEVNRLILTQEKRTLNDLLKDDSIPSIIY</sequence>
<keyword evidence="2" id="KW-0805">Transcription regulation</keyword>
<dbReference type="InterPro" id="IPR039425">
    <property type="entry name" value="RNA_pol_sigma-70-like"/>
</dbReference>
<dbReference type="Pfam" id="PF04542">
    <property type="entry name" value="Sigma70_r2"/>
    <property type="match status" value="1"/>
</dbReference>
<dbReference type="SUPFAM" id="SSF88946">
    <property type="entry name" value="Sigma2 domain of RNA polymerase sigma factors"/>
    <property type="match status" value="1"/>
</dbReference>
<keyword evidence="5" id="KW-0804">Transcription</keyword>
<evidence type="ECO:0000256" key="2">
    <source>
        <dbReference type="ARBA" id="ARBA00023015"/>
    </source>
</evidence>
<evidence type="ECO:0000256" key="3">
    <source>
        <dbReference type="ARBA" id="ARBA00023082"/>
    </source>
</evidence>